<protein>
    <submittedName>
        <fullName evidence="4">Cobalt-precorrin-6A reductase</fullName>
        <ecNumber evidence="4">1.3.1.106</ecNumber>
    </submittedName>
</protein>
<evidence type="ECO:0000256" key="3">
    <source>
        <dbReference type="ARBA" id="ARBA00023002"/>
    </source>
</evidence>
<dbReference type="EC" id="1.3.1.106" evidence="4"/>
<evidence type="ECO:0000256" key="2">
    <source>
        <dbReference type="ARBA" id="ARBA00022573"/>
    </source>
</evidence>
<comment type="caution">
    <text evidence="4">The sequence shown here is derived from an EMBL/GenBank/DDBJ whole genome shotgun (WGS) entry which is preliminary data.</text>
</comment>
<gene>
    <name evidence="4" type="ORF">JAO82_02595</name>
</gene>
<dbReference type="NCBIfam" id="NF005968">
    <property type="entry name" value="PRK08057.1-2"/>
    <property type="match status" value="1"/>
</dbReference>
<dbReference type="GO" id="GO:0016994">
    <property type="term" value="F:precorrin-6A reductase activity"/>
    <property type="evidence" value="ECO:0007669"/>
    <property type="project" value="InterPro"/>
</dbReference>
<organism evidence="4 5">
    <name type="scientific">Pontibaca salina</name>
    <dbReference type="NCBI Taxonomy" id="2795731"/>
    <lineage>
        <taxon>Bacteria</taxon>
        <taxon>Pseudomonadati</taxon>
        <taxon>Pseudomonadota</taxon>
        <taxon>Alphaproteobacteria</taxon>
        <taxon>Rhodobacterales</taxon>
        <taxon>Roseobacteraceae</taxon>
        <taxon>Pontibaca</taxon>
    </lineage>
</organism>
<accession>A0A934HNR3</accession>
<comment type="pathway">
    <text evidence="1">Cofactor biosynthesis; adenosylcobalamin biosynthesis.</text>
</comment>
<dbReference type="EMBL" id="JAEIJD010000001">
    <property type="protein sequence ID" value="MBI6628762.1"/>
    <property type="molecule type" value="Genomic_DNA"/>
</dbReference>
<dbReference type="InterPro" id="IPR003723">
    <property type="entry name" value="Precorrin-6x_reduct"/>
</dbReference>
<sequence>MIPNLLILGGTLEATALCNRLADTGIAATLSLAGRVARPKDQRVPVRVGGFGGADGLQRFIERAAITHVIDGTHPFAAQISRNVLAACDKSGVPLIALGRAPWREQPGDNWQRVPDIAHAATALDRPARRVMLAIGRMYLSAFAAYPQHRYLLRLVDPPETPLPLANAIVEIDRGPFNVMGDKALISKHKIDLIVSKNAGGTGAVAKITAARELGLPVIMIDRPVLPHRHEVHSVDAVLEWLMHQGIALGV</sequence>
<dbReference type="PANTHER" id="PTHR36925:SF1">
    <property type="entry name" value="COBALT-PRECORRIN-6A REDUCTASE"/>
    <property type="match status" value="1"/>
</dbReference>
<evidence type="ECO:0000313" key="4">
    <source>
        <dbReference type="EMBL" id="MBI6628762.1"/>
    </source>
</evidence>
<keyword evidence="2" id="KW-0169">Cobalamin biosynthesis</keyword>
<reference evidence="4" key="1">
    <citation type="submission" date="2020-12" db="EMBL/GenBank/DDBJ databases">
        <title>Pontibaca salina gen. nov., sp. nov., isolated from marine sediment.</title>
        <authorList>
            <person name="Bo J."/>
            <person name="Wang S."/>
            <person name="Song X."/>
            <person name="Du Z."/>
        </authorList>
    </citation>
    <scope>NUCLEOTIDE SEQUENCE</scope>
    <source>
        <strain evidence="4">S1109L</strain>
    </source>
</reference>
<dbReference type="NCBIfam" id="TIGR00715">
    <property type="entry name" value="precor6x_red"/>
    <property type="match status" value="1"/>
</dbReference>
<dbReference type="GO" id="GO:0009236">
    <property type="term" value="P:cobalamin biosynthetic process"/>
    <property type="evidence" value="ECO:0007669"/>
    <property type="project" value="UniProtKB-KW"/>
</dbReference>
<keyword evidence="5" id="KW-1185">Reference proteome</keyword>
<dbReference type="Proteomes" id="UP000613255">
    <property type="component" value="Unassembled WGS sequence"/>
</dbReference>
<dbReference type="RefSeq" id="WP_198684759.1">
    <property type="nucleotide sequence ID" value="NZ_JAEIJD010000001.1"/>
</dbReference>
<dbReference type="PROSITE" id="PS51014">
    <property type="entry name" value="COBK_CBIJ"/>
    <property type="match status" value="1"/>
</dbReference>
<dbReference type="Pfam" id="PF02571">
    <property type="entry name" value="CbiJ"/>
    <property type="match status" value="1"/>
</dbReference>
<evidence type="ECO:0000256" key="1">
    <source>
        <dbReference type="ARBA" id="ARBA00004953"/>
    </source>
</evidence>
<dbReference type="AlphaFoldDB" id="A0A934HNR3"/>
<keyword evidence="3 4" id="KW-0560">Oxidoreductase</keyword>
<name>A0A934HNR3_9RHOB</name>
<evidence type="ECO:0000313" key="5">
    <source>
        <dbReference type="Proteomes" id="UP000613255"/>
    </source>
</evidence>
<proteinExistence type="predicted"/>
<dbReference type="PANTHER" id="PTHR36925">
    <property type="entry name" value="COBALT-PRECORRIN-6A REDUCTASE"/>
    <property type="match status" value="1"/>
</dbReference>